<evidence type="ECO:0000313" key="10">
    <source>
        <dbReference type="EMBL" id="JAP71617.1"/>
    </source>
</evidence>
<dbReference type="SMART" id="SM00360">
    <property type="entry name" value="RRM"/>
    <property type="match status" value="2"/>
</dbReference>
<dbReference type="SUPFAM" id="SSF54928">
    <property type="entry name" value="RNA-binding domain, RBD"/>
    <property type="match status" value="1"/>
</dbReference>
<proteinExistence type="evidence at transcript level"/>
<dbReference type="Gene3D" id="3.30.1370.10">
    <property type="entry name" value="K Homology domain, type 1"/>
    <property type="match status" value="2"/>
</dbReference>
<dbReference type="PANTHER" id="PTHR10288">
    <property type="entry name" value="KH DOMAIN CONTAINING RNA BINDING PROTEIN"/>
    <property type="match status" value="1"/>
</dbReference>
<dbReference type="GO" id="GO:0003723">
    <property type="term" value="F:RNA binding"/>
    <property type="evidence" value="ECO:0007669"/>
    <property type="project" value="UniProtKB-UniRule"/>
</dbReference>
<feature type="compositionally biased region" description="Polar residues" evidence="8">
    <location>
        <begin position="164"/>
        <end position="174"/>
    </location>
</feature>
<dbReference type="InterPro" id="IPR012677">
    <property type="entry name" value="Nucleotide-bd_a/b_plait_sf"/>
</dbReference>
<dbReference type="SMART" id="SM00322">
    <property type="entry name" value="KH"/>
    <property type="match status" value="4"/>
</dbReference>
<dbReference type="GO" id="GO:0006417">
    <property type="term" value="P:regulation of translation"/>
    <property type="evidence" value="ECO:0007669"/>
    <property type="project" value="UniProtKB-KW"/>
</dbReference>
<accession>A0A131XY52</accession>
<dbReference type="Pfam" id="PF00076">
    <property type="entry name" value="RRM_1"/>
    <property type="match status" value="2"/>
</dbReference>
<feature type="region of interest" description="Disordered" evidence="8">
    <location>
        <begin position="381"/>
        <end position="428"/>
    </location>
</feature>
<keyword evidence="2" id="KW-0813">Transport</keyword>
<dbReference type="Pfam" id="PF00013">
    <property type="entry name" value="KH_1"/>
    <property type="match status" value="4"/>
</dbReference>
<comment type="similarity">
    <text evidence="1">Belongs to the RRM IMP/VICKZ family.</text>
</comment>
<dbReference type="Gene3D" id="3.30.70.330">
    <property type="match status" value="2"/>
</dbReference>
<evidence type="ECO:0000256" key="3">
    <source>
        <dbReference type="ARBA" id="ARBA00022737"/>
    </source>
</evidence>
<dbReference type="EMBL" id="GEFM01004179">
    <property type="protein sequence ID" value="JAP71617.1"/>
    <property type="molecule type" value="mRNA"/>
</dbReference>
<dbReference type="InterPro" id="IPR004087">
    <property type="entry name" value="KH_dom"/>
</dbReference>
<sequence length="656" mass="71442">MNKLYIGNLPADVNEGSIRELFHEQTGASPKSVLVKKGGYAFVECADELAVGKAIEALNGHSFMGSQLLVEPQQSAPQGRSSRGNRVQVGNIPSHVKREDIHELLSTFGTIQNLDQVPSKPDSATYRVQVTYESPDQAQQAVAQLRDYEYEGSALKADYPMDLNNRNGSRNNTRVGGRPPFRPFSYSGNQPSPLRPSDFPLRILVLSDMVGAIIGRAGGTIRQITQQSRARVDVHRKENAGSLEKVITIYGNPENCSTACQKILEVMQQEASNTNRGEVPLKILAHNNLIGRIIGKSGNTIKRIMEQTDTKITVSSLHDASTLNLERVITVKGKPEGVCRAEQLISAKLRQSYESDLAALAPQTLMFPGLHPMTMMSTYPPPGPPMRPQPHQHHQPMHHPQQPHQNARGGYYPSHHQGYGGPHHGGGGQFVYPNQGGAGPDGRELVYLYIPNVAVGAVIGTGGSSIRDMIMLSGASIKVAQPNRDDPADAHERKVTIVGTPESQWRAQGMIFNKVCYEGCAGSQDGTLRVEIFVPSNQVGRIIGKGGQTVRELQRLTRALIKLPDESQNANSEETPVHILGEFFSSQAAQRQIRALVSRNQMAGQQPYPMHPRSNNNNGPRRNLSGEPRGNNGPPARRPSPPSAAHDSQGGSQDSN</sequence>
<feature type="compositionally biased region" description="Low complexity" evidence="8">
    <location>
        <begin position="612"/>
        <end position="635"/>
    </location>
</feature>
<protein>
    <submittedName>
        <fullName evidence="10">Putative igf-ii mrna-binding protein imp</fullName>
    </submittedName>
</protein>
<dbReference type="CDD" id="cd12358">
    <property type="entry name" value="RRM1_VICKZ"/>
    <property type="match status" value="1"/>
</dbReference>
<organism evidence="10">
    <name type="scientific">Ixodes ricinus</name>
    <name type="common">Common tick</name>
    <name type="synonym">Acarus ricinus</name>
    <dbReference type="NCBI Taxonomy" id="34613"/>
    <lineage>
        <taxon>Eukaryota</taxon>
        <taxon>Metazoa</taxon>
        <taxon>Ecdysozoa</taxon>
        <taxon>Arthropoda</taxon>
        <taxon>Chelicerata</taxon>
        <taxon>Arachnida</taxon>
        <taxon>Acari</taxon>
        <taxon>Parasitiformes</taxon>
        <taxon>Ixodida</taxon>
        <taxon>Ixodoidea</taxon>
        <taxon>Ixodidae</taxon>
        <taxon>Ixodinae</taxon>
        <taxon>Ixodes</taxon>
    </lineage>
</organism>
<evidence type="ECO:0000259" key="9">
    <source>
        <dbReference type="PROSITE" id="PS50102"/>
    </source>
</evidence>
<keyword evidence="3" id="KW-0677">Repeat</keyword>
<dbReference type="CDD" id="cd22402">
    <property type="entry name" value="KH-I_IGF2BP_rpt3"/>
    <property type="match status" value="1"/>
</dbReference>
<reference evidence="10" key="1">
    <citation type="submission" date="2016-02" db="EMBL/GenBank/DDBJ databases">
        <title>RNAseq analyses of the midgut from blood- or serum-fed Ixodes ricinus ticks.</title>
        <authorList>
            <person name="Perner J."/>
            <person name="Provaznik J."/>
            <person name="Schrenkova J."/>
            <person name="Urbanova V."/>
            <person name="Ribeiro J.M."/>
            <person name="Kopacek P."/>
        </authorList>
    </citation>
    <scope>NUCLEOTIDE SEQUENCE</scope>
    <source>
        <tissue evidence="10">Gut</tissue>
    </source>
</reference>
<feature type="compositionally biased region" description="Gly residues" evidence="8">
    <location>
        <begin position="418"/>
        <end position="428"/>
    </location>
</feature>
<dbReference type="AlphaFoldDB" id="A0A131XY52"/>
<evidence type="ECO:0000256" key="7">
    <source>
        <dbReference type="PROSITE-ProRule" id="PRU00176"/>
    </source>
</evidence>
<dbReference type="CDD" id="cd22403">
    <property type="entry name" value="KH-I_IGF2BP_rpt4"/>
    <property type="match status" value="1"/>
</dbReference>
<evidence type="ECO:0000256" key="8">
    <source>
        <dbReference type="SAM" id="MobiDB-lite"/>
    </source>
</evidence>
<dbReference type="InterPro" id="IPR000504">
    <property type="entry name" value="RRM_dom"/>
</dbReference>
<dbReference type="PROSITE" id="PS50102">
    <property type="entry name" value="RRM"/>
    <property type="match status" value="2"/>
</dbReference>
<dbReference type="CDD" id="cd12359">
    <property type="entry name" value="RRM2_VICKZ"/>
    <property type="match status" value="1"/>
</dbReference>
<evidence type="ECO:0000256" key="2">
    <source>
        <dbReference type="ARBA" id="ARBA00022448"/>
    </source>
</evidence>
<evidence type="ECO:0000256" key="5">
    <source>
        <dbReference type="ARBA" id="ARBA00022845"/>
    </source>
</evidence>
<keyword evidence="5" id="KW-0810">Translation regulation</keyword>
<feature type="compositionally biased region" description="Low complexity" evidence="8">
    <location>
        <begin position="398"/>
        <end position="417"/>
    </location>
</feature>
<dbReference type="InterPro" id="IPR004088">
    <property type="entry name" value="KH_dom_type_1"/>
</dbReference>
<dbReference type="CDD" id="cd22400">
    <property type="entry name" value="KH-I_IGF2BP_rpt1"/>
    <property type="match status" value="1"/>
</dbReference>
<dbReference type="Gene3D" id="3.30.310.210">
    <property type="match status" value="1"/>
</dbReference>
<name>A0A131XY52_IXORI</name>
<evidence type="ECO:0000256" key="6">
    <source>
        <dbReference type="ARBA" id="ARBA00022884"/>
    </source>
</evidence>
<feature type="region of interest" description="Disordered" evidence="8">
    <location>
        <begin position="604"/>
        <end position="656"/>
    </location>
</feature>
<evidence type="ECO:0000256" key="1">
    <source>
        <dbReference type="ARBA" id="ARBA00009094"/>
    </source>
</evidence>
<dbReference type="InterPro" id="IPR035979">
    <property type="entry name" value="RBD_domain_sf"/>
</dbReference>
<keyword evidence="6 7" id="KW-0694">RNA-binding</keyword>
<dbReference type="GO" id="GO:0051028">
    <property type="term" value="P:mRNA transport"/>
    <property type="evidence" value="ECO:0007669"/>
    <property type="project" value="UniProtKB-KW"/>
</dbReference>
<dbReference type="SUPFAM" id="SSF54791">
    <property type="entry name" value="Eukaryotic type KH-domain (KH-domain type I)"/>
    <property type="match status" value="4"/>
</dbReference>
<feature type="domain" description="RRM" evidence="9">
    <location>
        <begin position="2"/>
        <end position="75"/>
    </location>
</feature>
<feature type="domain" description="RRM" evidence="9">
    <location>
        <begin position="85"/>
        <end position="162"/>
    </location>
</feature>
<dbReference type="PROSITE" id="PS50084">
    <property type="entry name" value="KH_TYPE_1"/>
    <property type="match status" value="4"/>
</dbReference>
<evidence type="ECO:0000256" key="4">
    <source>
        <dbReference type="ARBA" id="ARBA00022816"/>
    </source>
</evidence>
<feature type="region of interest" description="Disordered" evidence="8">
    <location>
        <begin position="159"/>
        <end position="192"/>
    </location>
</feature>
<dbReference type="CDD" id="cd22401">
    <property type="entry name" value="KH-I_IGF2BP_rpt2"/>
    <property type="match status" value="1"/>
</dbReference>
<keyword evidence="4" id="KW-0509">mRNA transport</keyword>
<dbReference type="InterPro" id="IPR036612">
    <property type="entry name" value="KH_dom_type_1_sf"/>
</dbReference>